<gene>
    <name evidence="1" type="ORF">PHLCEN_2v13656</name>
</gene>
<dbReference type="AlphaFoldDB" id="A0A2R6NDS3"/>
<evidence type="ECO:0000313" key="1">
    <source>
        <dbReference type="EMBL" id="PSR70505.1"/>
    </source>
</evidence>
<comment type="caution">
    <text evidence="1">The sequence shown here is derived from an EMBL/GenBank/DDBJ whole genome shotgun (WGS) entry which is preliminary data.</text>
</comment>
<organism evidence="1 2">
    <name type="scientific">Hermanssonia centrifuga</name>
    <dbReference type="NCBI Taxonomy" id="98765"/>
    <lineage>
        <taxon>Eukaryota</taxon>
        <taxon>Fungi</taxon>
        <taxon>Dikarya</taxon>
        <taxon>Basidiomycota</taxon>
        <taxon>Agaricomycotina</taxon>
        <taxon>Agaricomycetes</taxon>
        <taxon>Polyporales</taxon>
        <taxon>Meruliaceae</taxon>
        <taxon>Hermanssonia</taxon>
    </lineage>
</organism>
<dbReference type="Proteomes" id="UP000186601">
    <property type="component" value="Unassembled WGS sequence"/>
</dbReference>
<accession>A0A2R6NDS3</accession>
<sequence>MLFARRIASVTDPYTASSRCLKEFGLNSLGEQLVYTFRDVPVICATVLVNSHYLEHGHASYNEVLTEPEIGRITAFAESRDTELSNNHQDGVEFQDTFLQRCLSCRIVIPGRFALPWWDINEEMGPLEAPAVRKILNEV</sequence>
<dbReference type="EMBL" id="MLYV02001350">
    <property type="protein sequence ID" value="PSR70505.1"/>
    <property type="molecule type" value="Genomic_DNA"/>
</dbReference>
<evidence type="ECO:0000313" key="2">
    <source>
        <dbReference type="Proteomes" id="UP000186601"/>
    </source>
</evidence>
<protein>
    <submittedName>
        <fullName evidence="1">Uncharacterized protein</fullName>
    </submittedName>
</protein>
<name>A0A2R6NDS3_9APHY</name>
<reference evidence="1 2" key="1">
    <citation type="submission" date="2018-02" db="EMBL/GenBank/DDBJ databases">
        <title>Genome sequence of the basidiomycete white-rot fungus Phlebia centrifuga.</title>
        <authorList>
            <person name="Granchi Z."/>
            <person name="Peng M."/>
            <person name="de Vries R.P."/>
            <person name="Hilden K."/>
            <person name="Makela M.R."/>
            <person name="Grigoriev I."/>
            <person name="Riley R."/>
        </authorList>
    </citation>
    <scope>NUCLEOTIDE SEQUENCE [LARGE SCALE GENOMIC DNA]</scope>
    <source>
        <strain evidence="1 2">FBCC195</strain>
    </source>
</reference>
<keyword evidence="2" id="KW-1185">Reference proteome</keyword>
<proteinExistence type="predicted"/>